<protein>
    <submittedName>
        <fullName evidence="2">Uncharacterized protein</fullName>
    </submittedName>
</protein>
<dbReference type="AlphaFoldDB" id="A0A182WQ45"/>
<accession>A0A182WQ45</accession>
<organism evidence="2 3">
    <name type="scientific">Anopheles minimus</name>
    <dbReference type="NCBI Taxonomy" id="112268"/>
    <lineage>
        <taxon>Eukaryota</taxon>
        <taxon>Metazoa</taxon>
        <taxon>Ecdysozoa</taxon>
        <taxon>Arthropoda</taxon>
        <taxon>Hexapoda</taxon>
        <taxon>Insecta</taxon>
        <taxon>Pterygota</taxon>
        <taxon>Neoptera</taxon>
        <taxon>Endopterygota</taxon>
        <taxon>Diptera</taxon>
        <taxon>Nematocera</taxon>
        <taxon>Culicoidea</taxon>
        <taxon>Culicidae</taxon>
        <taxon>Anophelinae</taxon>
        <taxon>Anopheles</taxon>
    </lineage>
</organism>
<dbReference type="VEuPathDB" id="VectorBase:AMIN014777"/>
<reference evidence="3" key="1">
    <citation type="submission" date="2013-03" db="EMBL/GenBank/DDBJ databases">
        <title>The Genome Sequence of Anopheles minimus MINIMUS1.</title>
        <authorList>
            <consortium name="The Broad Institute Genomics Platform"/>
            <person name="Neafsey D.E."/>
            <person name="Walton C."/>
            <person name="Walker B."/>
            <person name="Young S.K."/>
            <person name="Zeng Q."/>
            <person name="Gargeya S."/>
            <person name="Fitzgerald M."/>
            <person name="Haas B."/>
            <person name="Abouelleil A."/>
            <person name="Allen A.W."/>
            <person name="Alvarado L."/>
            <person name="Arachchi H.M."/>
            <person name="Berlin A.M."/>
            <person name="Chapman S.B."/>
            <person name="Gainer-Dewar J."/>
            <person name="Goldberg J."/>
            <person name="Griggs A."/>
            <person name="Gujja S."/>
            <person name="Hansen M."/>
            <person name="Howarth C."/>
            <person name="Imamovic A."/>
            <person name="Ireland A."/>
            <person name="Larimer J."/>
            <person name="McCowan C."/>
            <person name="Murphy C."/>
            <person name="Pearson M."/>
            <person name="Poon T.W."/>
            <person name="Priest M."/>
            <person name="Roberts A."/>
            <person name="Saif S."/>
            <person name="Shea T."/>
            <person name="Sisk P."/>
            <person name="Sykes S."/>
            <person name="Wortman J."/>
            <person name="Nusbaum C."/>
            <person name="Birren B."/>
        </authorList>
    </citation>
    <scope>NUCLEOTIDE SEQUENCE [LARGE SCALE GENOMIC DNA]</scope>
    <source>
        <strain evidence="3">MINIMUS1</strain>
    </source>
</reference>
<proteinExistence type="predicted"/>
<dbReference type="Proteomes" id="UP000075920">
    <property type="component" value="Unassembled WGS sequence"/>
</dbReference>
<evidence type="ECO:0000256" key="1">
    <source>
        <dbReference type="SAM" id="MobiDB-lite"/>
    </source>
</evidence>
<sequence>MTIGMKTMEPNPDDDWNEDDRPNPNDDWMEDVGTCPEDDWNEDVKLCPVDDRIAWDNVSVTNGLPADNRGWADDGDSSGVEWSVQVLKRNEE</sequence>
<reference evidence="2" key="2">
    <citation type="submission" date="2020-05" db="UniProtKB">
        <authorList>
            <consortium name="EnsemblMetazoa"/>
        </authorList>
    </citation>
    <scope>IDENTIFICATION</scope>
    <source>
        <strain evidence="2">MINIMUS1</strain>
    </source>
</reference>
<feature type="region of interest" description="Disordered" evidence="1">
    <location>
        <begin position="1"/>
        <end position="40"/>
    </location>
</feature>
<name>A0A182WQ45_9DIPT</name>
<keyword evidence="3" id="KW-1185">Reference proteome</keyword>
<evidence type="ECO:0000313" key="2">
    <source>
        <dbReference type="EnsemblMetazoa" id="AMIN014777-PA"/>
    </source>
</evidence>
<dbReference type="EnsemblMetazoa" id="AMIN014777-RA">
    <property type="protein sequence ID" value="AMIN014777-PA"/>
    <property type="gene ID" value="AMIN014777"/>
</dbReference>
<evidence type="ECO:0000313" key="3">
    <source>
        <dbReference type="Proteomes" id="UP000075920"/>
    </source>
</evidence>